<dbReference type="EMBL" id="CAHIKZ030001654">
    <property type="protein sequence ID" value="CAE1271379.1"/>
    <property type="molecule type" value="Genomic_DNA"/>
</dbReference>
<dbReference type="Gene3D" id="1.20.5.190">
    <property type="match status" value="1"/>
</dbReference>
<reference evidence="1" key="1">
    <citation type="submission" date="2021-01" db="EMBL/GenBank/DDBJ databases">
        <authorList>
            <person name="Li R."/>
            <person name="Bekaert M."/>
        </authorList>
    </citation>
    <scope>NUCLEOTIDE SEQUENCE</scope>
    <source>
        <strain evidence="1">Farmed</strain>
    </source>
</reference>
<dbReference type="OrthoDB" id="190375at2759"/>
<comment type="caution">
    <text evidence="1">The sequence shown here is derived from an EMBL/GenBank/DDBJ whole genome shotgun (WGS) entry which is preliminary data.</text>
</comment>
<accession>A0A812CJN8</accession>
<dbReference type="AlphaFoldDB" id="A0A812CJN8"/>
<gene>
    <name evidence="1" type="ORF">SPHA_37206</name>
</gene>
<dbReference type="CDD" id="cd23767">
    <property type="entry name" value="IQCD"/>
    <property type="match status" value="1"/>
</dbReference>
<evidence type="ECO:0000313" key="1">
    <source>
        <dbReference type="EMBL" id="CAE1271379.1"/>
    </source>
</evidence>
<dbReference type="SMART" id="SM00015">
    <property type="entry name" value="IQ"/>
    <property type="match status" value="2"/>
</dbReference>
<proteinExistence type="predicted"/>
<dbReference type="InterPro" id="IPR000048">
    <property type="entry name" value="IQ_motif_EF-hand-BS"/>
</dbReference>
<name>A0A812CJN8_ACAPH</name>
<dbReference type="Proteomes" id="UP000597762">
    <property type="component" value="Unassembled WGS sequence"/>
</dbReference>
<keyword evidence="2" id="KW-1185">Reference proteome</keyword>
<sequence length="354" mass="42839">MAAKSRLLKNTIEFLSEIIYDERNEAEKKRIAELDALEKAEAEKKMRRRTEAAIIIQKHWRGYVGRKYYKECLLKYFRQISLKHYNSMATKIQKVWRGNWIRQHVYNYYKRQEYFQALAEKNEIMLIRLQEFRDERRRVQYEMARTIQRRHQNELVRKYHHLVSTKAIPGIYNSPYSPADSRDLFLKSAKFRVSPLSKKRKQMSFNKKCEKMLDSIKNLPNVPKQQGPFQDPKKVHFQRYKPPRQTLRMETDFYHLEKARKAMMDKEWTHRLHDDLFLPVKNRASQYKANMQNMSVYIPLGQITYRENDPSFNVDKKDFQLVLSPIPFFDEFQEKMEELKLEKCAKLTENVMSS</sequence>
<dbReference type="PROSITE" id="PS50096">
    <property type="entry name" value="IQ"/>
    <property type="match status" value="2"/>
</dbReference>
<dbReference type="Pfam" id="PF00612">
    <property type="entry name" value="IQ"/>
    <property type="match status" value="2"/>
</dbReference>
<protein>
    <recommendedName>
        <fullName evidence="3">Spermatogenesis-associated protein 17</fullName>
    </recommendedName>
</protein>
<organism evidence="1 2">
    <name type="scientific">Acanthosepion pharaonis</name>
    <name type="common">Pharaoh cuttlefish</name>
    <name type="synonym">Sepia pharaonis</name>
    <dbReference type="NCBI Taxonomy" id="158019"/>
    <lineage>
        <taxon>Eukaryota</taxon>
        <taxon>Metazoa</taxon>
        <taxon>Spiralia</taxon>
        <taxon>Lophotrochozoa</taxon>
        <taxon>Mollusca</taxon>
        <taxon>Cephalopoda</taxon>
        <taxon>Coleoidea</taxon>
        <taxon>Decapodiformes</taxon>
        <taxon>Sepiida</taxon>
        <taxon>Sepiina</taxon>
        <taxon>Sepiidae</taxon>
        <taxon>Acanthosepion</taxon>
    </lineage>
</organism>
<evidence type="ECO:0000313" key="2">
    <source>
        <dbReference type="Proteomes" id="UP000597762"/>
    </source>
</evidence>
<evidence type="ECO:0008006" key="3">
    <source>
        <dbReference type="Google" id="ProtNLM"/>
    </source>
</evidence>